<feature type="region of interest" description="Disordered" evidence="1">
    <location>
        <begin position="489"/>
        <end position="579"/>
    </location>
</feature>
<keyword evidence="3" id="KW-1185">Reference proteome</keyword>
<accession>A0A9W7EP27</accession>
<proteinExistence type="predicted"/>
<dbReference type="EMBL" id="BRXY01000311">
    <property type="protein sequence ID" value="GMH86298.1"/>
    <property type="molecule type" value="Genomic_DNA"/>
</dbReference>
<gene>
    <name evidence="2" type="ORF">TrST_g6920</name>
</gene>
<evidence type="ECO:0000313" key="2">
    <source>
        <dbReference type="EMBL" id="GMH86298.1"/>
    </source>
</evidence>
<comment type="caution">
    <text evidence="2">The sequence shown here is derived from an EMBL/GenBank/DDBJ whole genome shotgun (WGS) entry which is preliminary data.</text>
</comment>
<feature type="region of interest" description="Disordered" evidence="1">
    <location>
        <begin position="99"/>
        <end position="179"/>
    </location>
</feature>
<reference evidence="3" key="1">
    <citation type="journal article" date="2023" name="Commun. Biol.">
        <title>Genome analysis of Parmales, the sister group of diatoms, reveals the evolutionary specialization of diatoms from phago-mixotrophs to photoautotrophs.</title>
        <authorList>
            <person name="Ban H."/>
            <person name="Sato S."/>
            <person name="Yoshikawa S."/>
            <person name="Yamada K."/>
            <person name="Nakamura Y."/>
            <person name="Ichinomiya M."/>
            <person name="Sato N."/>
            <person name="Blanc-Mathieu R."/>
            <person name="Endo H."/>
            <person name="Kuwata A."/>
            <person name="Ogata H."/>
        </authorList>
    </citation>
    <scope>NUCLEOTIDE SEQUENCE [LARGE SCALE GENOMIC DNA]</scope>
    <source>
        <strain evidence="3">NIES 3701</strain>
    </source>
</reference>
<dbReference type="AlphaFoldDB" id="A0A9W7EP27"/>
<dbReference type="OrthoDB" id="74915at2759"/>
<feature type="region of interest" description="Disordered" evidence="1">
    <location>
        <begin position="445"/>
        <end position="469"/>
    </location>
</feature>
<evidence type="ECO:0000313" key="3">
    <source>
        <dbReference type="Proteomes" id="UP001165085"/>
    </source>
</evidence>
<dbReference type="Proteomes" id="UP001165085">
    <property type="component" value="Unassembled WGS sequence"/>
</dbReference>
<organism evidence="2 3">
    <name type="scientific">Triparma strigata</name>
    <dbReference type="NCBI Taxonomy" id="1606541"/>
    <lineage>
        <taxon>Eukaryota</taxon>
        <taxon>Sar</taxon>
        <taxon>Stramenopiles</taxon>
        <taxon>Ochrophyta</taxon>
        <taxon>Bolidophyceae</taxon>
        <taxon>Parmales</taxon>
        <taxon>Triparmaceae</taxon>
        <taxon>Triparma</taxon>
    </lineage>
</organism>
<evidence type="ECO:0000256" key="1">
    <source>
        <dbReference type="SAM" id="MobiDB-lite"/>
    </source>
</evidence>
<protein>
    <submittedName>
        <fullName evidence="2">Uncharacterized protein</fullName>
    </submittedName>
</protein>
<feature type="compositionally biased region" description="Polar residues" evidence="1">
    <location>
        <begin position="113"/>
        <end position="128"/>
    </location>
</feature>
<name>A0A9W7EP27_9STRA</name>
<feature type="compositionally biased region" description="Basic and acidic residues" evidence="1">
    <location>
        <begin position="499"/>
        <end position="517"/>
    </location>
</feature>
<sequence>MGGGASSLHRLRKNLILRSFNARSGQSMDITISEQFAPYQKVDPATNEKYITREDICKAINLPSLEFLDDLLERCKLEQTVNRFNFGAFVSFLETGTLPGRSKKKKKDGRRMLSTSASDPNLANLISRSSEDPLVSVSQPSSPRNSPPRTAPLRANSSQGARADMGFPPTAPASGNAAKEERRIVATSVECIYLSVHELLGFRQPVTCRSVAMPLPGGVRRRPGNGRPLWKKQETVIQERIVKYITIEPDGSIQELIESEKNQTEVTHMECKDTGEFAHKETTEYEQTETFNSELVMAERGTEKYVHLKSKDDEYEHLESHMPRKEREEAERMRMHEEHLRRQAEEAEMRERMAAGGGGEEGELEGMEGEGGKFLETPVGFRLGDPMPEGLTEDEQIWWHGRQRELLEEQYMKDLINANISEGHEGDGDDVVDDVVGDDGDGPVFYEDGMLSPEPKLTNDDRAEEEGESLIEEVYQQEEEAAAAAALNMTTPPPVVKPGLKEGLFDPKTAEKEKEGAGEGAKGIFGELDDEENRAPVSMGAQGGEGRGKTPKKGARLNSPGGAVPFASPTPSDKECGLD</sequence>